<feature type="domain" description="PPM-type phosphatase" evidence="3">
    <location>
        <begin position="224"/>
        <end position="443"/>
    </location>
</feature>
<dbReference type="InterPro" id="IPR052016">
    <property type="entry name" value="Bact_Sigma-Reg"/>
</dbReference>
<dbReference type="PROSITE" id="PS51746">
    <property type="entry name" value="PPM_2"/>
    <property type="match status" value="1"/>
</dbReference>
<dbReference type="OrthoDB" id="4295975at2"/>
<reference evidence="4 5" key="1">
    <citation type="submission" date="2019-05" db="EMBL/GenBank/DDBJ databases">
        <title>Nakamurella sp. N5BH11, whole genome shotgun sequence.</title>
        <authorList>
            <person name="Tuo L."/>
        </authorList>
    </citation>
    <scope>NUCLEOTIDE SEQUENCE [LARGE SCALE GENOMIC DNA]</scope>
    <source>
        <strain evidence="4 5">N5BH11</strain>
    </source>
</reference>
<dbReference type="PROSITE" id="PS50801">
    <property type="entry name" value="STAS"/>
    <property type="match status" value="1"/>
</dbReference>
<dbReference type="InterPro" id="IPR003594">
    <property type="entry name" value="HATPase_dom"/>
</dbReference>
<protein>
    <submittedName>
        <fullName evidence="4">STAS domain-containing protein</fullName>
    </submittedName>
</protein>
<dbReference type="Gene3D" id="3.30.750.24">
    <property type="entry name" value="STAS domain"/>
    <property type="match status" value="1"/>
</dbReference>
<evidence type="ECO:0000256" key="1">
    <source>
        <dbReference type="ARBA" id="ARBA00022801"/>
    </source>
</evidence>
<dbReference type="Gene3D" id="3.60.40.10">
    <property type="entry name" value="PPM-type phosphatase domain"/>
    <property type="match status" value="1"/>
</dbReference>
<evidence type="ECO:0000259" key="2">
    <source>
        <dbReference type="PROSITE" id="PS50801"/>
    </source>
</evidence>
<keyword evidence="5" id="KW-1185">Reference proteome</keyword>
<dbReference type="SMART" id="SM00331">
    <property type="entry name" value="PP2C_SIG"/>
    <property type="match status" value="1"/>
</dbReference>
<sequence length="705" mass="74086">MKCCRNDPFGRYAQPAVLNRQRGPVLSTRRERPHRCLHLAPPPPSAMPGSAPAMADGRPRDAAVVAAAFTALPVAAVALQGPEHLIVAANPAYETLIGRADVVGRTVRHVIPEAVSQQIVSMLDRVRDNGLGEQLVGWRAQLGEGTALREVYLDCLIVPWDWPDGRRRGVLVTAADVSDRVRAHHEEQTRARHAERRYAAAHDLTLELQRALLPAHLPVLPAVELSARYLVAALGQAAGGDWFDAVQLDHGRVGLVVGDVVGHGVAASAAMGQLRVVLRHALQSRHGELAAAVADLDRYIGDDPALRATTLCVAVLDPQDGALTYCTIGHPPPLLVNPTGAARYLTPTGPAHPGSGQPPTVGTDTVGPDDVLLLYSDGLIDRAGQRRRQTLETLATVAGDAAANRIMPLGASMSRTERVCEQTVEVLTRSGHHDDVTVLAARRRTPVGPLSIDVPAERAQLTVLRSRVAAWLGEFPATSGQSQALTLAVTEVGNNVVEYAHRRGDGRDETIAVTGELTAEGVVEIRIADGGLWPPATSTAGEGAGRGLWIAGSLVDELRVEHPADGGTVVVLRSRMRRLAHLGAATLGSRSEPGPGVTVRVMAGPPAVVVVTGAVDASTADTVAERLDSAGRGGMLPLTVDLTGVTVLSSAGVRALFTARDRHERHGTALDVLAEPDSSVADVLELSGLDAKAPAVGPSTVVGEH</sequence>
<dbReference type="Gene3D" id="3.30.450.20">
    <property type="entry name" value="PAS domain"/>
    <property type="match status" value="1"/>
</dbReference>
<dbReference type="InterPro" id="IPR036457">
    <property type="entry name" value="PPM-type-like_dom_sf"/>
</dbReference>
<dbReference type="InterPro" id="IPR035965">
    <property type="entry name" value="PAS-like_dom_sf"/>
</dbReference>
<name>A0A4U6QA43_9ACTN</name>
<proteinExistence type="predicted"/>
<dbReference type="InterPro" id="IPR013656">
    <property type="entry name" value="PAS_4"/>
</dbReference>
<dbReference type="AlphaFoldDB" id="A0A4U6QA43"/>
<dbReference type="CDD" id="cd07043">
    <property type="entry name" value="STAS_anti-anti-sigma_factors"/>
    <property type="match status" value="1"/>
</dbReference>
<dbReference type="Pfam" id="PF07228">
    <property type="entry name" value="SpoIIE"/>
    <property type="match status" value="1"/>
</dbReference>
<dbReference type="InterPro" id="IPR000014">
    <property type="entry name" value="PAS"/>
</dbReference>
<accession>A0A4U6QA43</accession>
<dbReference type="InterPro" id="IPR002645">
    <property type="entry name" value="STAS_dom"/>
</dbReference>
<dbReference type="SUPFAM" id="SSF52091">
    <property type="entry name" value="SpoIIaa-like"/>
    <property type="match status" value="1"/>
</dbReference>
<dbReference type="PANTHER" id="PTHR43156:SF2">
    <property type="entry name" value="STAGE II SPORULATION PROTEIN E"/>
    <property type="match status" value="1"/>
</dbReference>
<dbReference type="InterPro" id="IPR001932">
    <property type="entry name" value="PPM-type_phosphatase-like_dom"/>
</dbReference>
<dbReference type="Gene3D" id="3.30.565.10">
    <property type="entry name" value="Histidine kinase-like ATPase, C-terminal domain"/>
    <property type="match status" value="1"/>
</dbReference>
<organism evidence="4 5">
    <name type="scientific">Nakamurella flava</name>
    <dbReference type="NCBI Taxonomy" id="2576308"/>
    <lineage>
        <taxon>Bacteria</taxon>
        <taxon>Bacillati</taxon>
        <taxon>Actinomycetota</taxon>
        <taxon>Actinomycetes</taxon>
        <taxon>Nakamurellales</taxon>
        <taxon>Nakamurellaceae</taxon>
        <taxon>Nakamurella</taxon>
    </lineage>
</organism>
<keyword evidence="1" id="KW-0378">Hydrolase</keyword>
<dbReference type="SUPFAM" id="SSF55874">
    <property type="entry name" value="ATPase domain of HSP90 chaperone/DNA topoisomerase II/histidine kinase"/>
    <property type="match status" value="1"/>
</dbReference>
<feature type="domain" description="STAS" evidence="2">
    <location>
        <begin position="608"/>
        <end position="705"/>
    </location>
</feature>
<dbReference type="EMBL" id="SZZH01000006">
    <property type="protein sequence ID" value="TKV56804.1"/>
    <property type="molecule type" value="Genomic_DNA"/>
</dbReference>
<dbReference type="Pfam" id="PF01740">
    <property type="entry name" value="STAS"/>
    <property type="match status" value="1"/>
</dbReference>
<comment type="caution">
    <text evidence="4">The sequence shown here is derived from an EMBL/GenBank/DDBJ whole genome shotgun (WGS) entry which is preliminary data.</text>
</comment>
<dbReference type="InterPro" id="IPR036513">
    <property type="entry name" value="STAS_dom_sf"/>
</dbReference>
<dbReference type="PANTHER" id="PTHR43156">
    <property type="entry name" value="STAGE II SPORULATION PROTEIN E-RELATED"/>
    <property type="match status" value="1"/>
</dbReference>
<dbReference type="CDD" id="cd16936">
    <property type="entry name" value="HATPase_RsbW-like"/>
    <property type="match status" value="1"/>
</dbReference>
<dbReference type="GO" id="GO:0016791">
    <property type="term" value="F:phosphatase activity"/>
    <property type="evidence" value="ECO:0007669"/>
    <property type="project" value="TreeGrafter"/>
</dbReference>
<gene>
    <name evidence="4" type="ORF">FDO65_18330</name>
</gene>
<evidence type="ECO:0000259" key="3">
    <source>
        <dbReference type="PROSITE" id="PS51746"/>
    </source>
</evidence>
<dbReference type="InterPro" id="IPR036890">
    <property type="entry name" value="HATPase_C_sf"/>
</dbReference>
<dbReference type="Pfam" id="PF13581">
    <property type="entry name" value="HATPase_c_2"/>
    <property type="match status" value="1"/>
</dbReference>
<evidence type="ECO:0000313" key="5">
    <source>
        <dbReference type="Proteomes" id="UP000306985"/>
    </source>
</evidence>
<dbReference type="Proteomes" id="UP000306985">
    <property type="component" value="Unassembled WGS sequence"/>
</dbReference>
<dbReference type="SUPFAM" id="SSF81606">
    <property type="entry name" value="PP2C-like"/>
    <property type="match status" value="1"/>
</dbReference>
<dbReference type="Pfam" id="PF08448">
    <property type="entry name" value="PAS_4"/>
    <property type="match status" value="1"/>
</dbReference>
<dbReference type="SUPFAM" id="SSF55785">
    <property type="entry name" value="PYP-like sensor domain (PAS domain)"/>
    <property type="match status" value="1"/>
</dbReference>
<dbReference type="NCBIfam" id="TIGR00229">
    <property type="entry name" value="sensory_box"/>
    <property type="match status" value="1"/>
</dbReference>
<evidence type="ECO:0000313" key="4">
    <source>
        <dbReference type="EMBL" id="TKV56804.1"/>
    </source>
</evidence>